<feature type="region of interest" description="Disordered" evidence="6">
    <location>
        <begin position="1442"/>
        <end position="1462"/>
    </location>
</feature>
<evidence type="ECO:0000256" key="5">
    <source>
        <dbReference type="SAM" id="Coils"/>
    </source>
</evidence>
<evidence type="ECO:0000256" key="2">
    <source>
        <dbReference type="ARBA" id="ARBA00022692"/>
    </source>
</evidence>
<name>A0AAN7CR77_9PEZI</name>
<dbReference type="Proteomes" id="UP001303647">
    <property type="component" value="Unassembled WGS sequence"/>
</dbReference>
<feature type="region of interest" description="Disordered" evidence="6">
    <location>
        <begin position="1"/>
        <end position="28"/>
    </location>
</feature>
<feature type="compositionally biased region" description="Basic and acidic residues" evidence="6">
    <location>
        <begin position="119"/>
        <end position="128"/>
    </location>
</feature>
<dbReference type="Gene3D" id="1.20.58.340">
    <property type="entry name" value="Magnesium transport protein CorA, transmembrane region"/>
    <property type="match status" value="1"/>
</dbReference>
<evidence type="ECO:0000256" key="6">
    <source>
        <dbReference type="SAM" id="MobiDB-lite"/>
    </source>
</evidence>
<reference evidence="8" key="1">
    <citation type="journal article" date="2023" name="Mol. Phylogenet. Evol.">
        <title>Genome-scale phylogeny and comparative genomics of the fungal order Sordariales.</title>
        <authorList>
            <person name="Hensen N."/>
            <person name="Bonometti L."/>
            <person name="Westerberg I."/>
            <person name="Brannstrom I.O."/>
            <person name="Guillou S."/>
            <person name="Cros-Aarteil S."/>
            <person name="Calhoun S."/>
            <person name="Haridas S."/>
            <person name="Kuo A."/>
            <person name="Mondo S."/>
            <person name="Pangilinan J."/>
            <person name="Riley R."/>
            <person name="LaButti K."/>
            <person name="Andreopoulos B."/>
            <person name="Lipzen A."/>
            <person name="Chen C."/>
            <person name="Yan M."/>
            <person name="Daum C."/>
            <person name="Ng V."/>
            <person name="Clum A."/>
            <person name="Steindorff A."/>
            <person name="Ohm R.A."/>
            <person name="Martin F."/>
            <person name="Silar P."/>
            <person name="Natvig D.O."/>
            <person name="Lalanne C."/>
            <person name="Gautier V."/>
            <person name="Ament-Velasquez S.L."/>
            <person name="Kruys A."/>
            <person name="Hutchinson M.I."/>
            <person name="Powell A.J."/>
            <person name="Barry K."/>
            <person name="Miller A.N."/>
            <person name="Grigoriev I.V."/>
            <person name="Debuchy R."/>
            <person name="Gladieux P."/>
            <person name="Hiltunen Thoren M."/>
            <person name="Johannesson H."/>
        </authorList>
    </citation>
    <scope>NUCLEOTIDE SEQUENCE</scope>
    <source>
        <strain evidence="8">CBS 359.72</strain>
    </source>
</reference>
<feature type="compositionally biased region" description="Basic and acidic residues" evidence="6">
    <location>
        <begin position="546"/>
        <end position="562"/>
    </location>
</feature>
<evidence type="ECO:0000313" key="8">
    <source>
        <dbReference type="EMBL" id="KAK4246808.1"/>
    </source>
</evidence>
<comment type="caution">
    <text evidence="8">The sequence shown here is derived from an EMBL/GenBank/DDBJ whole genome shotgun (WGS) entry which is preliminary data.</text>
</comment>
<dbReference type="Pfam" id="PF01544">
    <property type="entry name" value="CorA"/>
    <property type="match status" value="1"/>
</dbReference>
<keyword evidence="2 7" id="KW-0812">Transmembrane</keyword>
<dbReference type="PANTHER" id="PTHR46494:SF1">
    <property type="entry name" value="CORA FAMILY METAL ION TRANSPORTER (EUROFUNG)"/>
    <property type="match status" value="1"/>
</dbReference>
<dbReference type="GO" id="GO:0005886">
    <property type="term" value="C:plasma membrane"/>
    <property type="evidence" value="ECO:0007669"/>
    <property type="project" value="UniProtKB-SubCell"/>
</dbReference>
<feature type="region of interest" description="Disordered" evidence="6">
    <location>
        <begin position="119"/>
        <end position="162"/>
    </location>
</feature>
<evidence type="ECO:0000313" key="9">
    <source>
        <dbReference type="Proteomes" id="UP001303647"/>
    </source>
</evidence>
<accession>A0AAN7CR77</accession>
<feature type="transmembrane region" description="Helical" evidence="7">
    <location>
        <begin position="1353"/>
        <end position="1375"/>
    </location>
</feature>
<keyword evidence="3 7" id="KW-1133">Transmembrane helix</keyword>
<feature type="region of interest" description="Disordered" evidence="6">
    <location>
        <begin position="40"/>
        <end position="86"/>
    </location>
</feature>
<evidence type="ECO:0000256" key="1">
    <source>
        <dbReference type="ARBA" id="ARBA00004651"/>
    </source>
</evidence>
<feature type="region of interest" description="Disordered" evidence="6">
    <location>
        <begin position="516"/>
        <end position="575"/>
    </location>
</feature>
<keyword evidence="9" id="KW-1185">Reference proteome</keyword>
<feature type="compositionally biased region" description="Basic and acidic residues" evidence="6">
    <location>
        <begin position="757"/>
        <end position="766"/>
    </location>
</feature>
<dbReference type="GO" id="GO:0000287">
    <property type="term" value="F:magnesium ion binding"/>
    <property type="evidence" value="ECO:0007669"/>
    <property type="project" value="TreeGrafter"/>
</dbReference>
<evidence type="ECO:0000256" key="4">
    <source>
        <dbReference type="ARBA" id="ARBA00023136"/>
    </source>
</evidence>
<keyword evidence="4 7" id="KW-0472">Membrane</keyword>
<feature type="compositionally biased region" description="Polar residues" evidence="6">
    <location>
        <begin position="487"/>
        <end position="497"/>
    </location>
</feature>
<feature type="transmembrane region" description="Helical" evidence="7">
    <location>
        <begin position="1320"/>
        <end position="1341"/>
    </location>
</feature>
<evidence type="ECO:0000256" key="7">
    <source>
        <dbReference type="SAM" id="Phobius"/>
    </source>
</evidence>
<organism evidence="8 9">
    <name type="scientific">Corynascus novoguineensis</name>
    <dbReference type="NCBI Taxonomy" id="1126955"/>
    <lineage>
        <taxon>Eukaryota</taxon>
        <taxon>Fungi</taxon>
        <taxon>Dikarya</taxon>
        <taxon>Ascomycota</taxon>
        <taxon>Pezizomycotina</taxon>
        <taxon>Sordariomycetes</taxon>
        <taxon>Sordariomycetidae</taxon>
        <taxon>Sordariales</taxon>
        <taxon>Chaetomiaceae</taxon>
        <taxon>Corynascus</taxon>
    </lineage>
</organism>
<dbReference type="SUPFAM" id="SSF144083">
    <property type="entry name" value="Magnesium transport protein CorA, transmembrane region"/>
    <property type="match status" value="1"/>
</dbReference>
<feature type="compositionally biased region" description="Basic and acidic residues" evidence="6">
    <location>
        <begin position="73"/>
        <end position="86"/>
    </location>
</feature>
<dbReference type="GO" id="GO:0015095">
    <property type="term" value="F:magnesium ion transmembrane transporter activity"/>
    <property type="evidence" value="ECO:0007669"/>
    <property type="project" value="TreeGrafter"/>
</dbReference>
<dbReference type="GO" id="GO:0050897">
    <property type="term" value="F:cobalt ion binding"/>
    <property type="evidence" value="ECO:0007669"/>
    <property type="project" value="TreeGrafter"/>
</dbReference>
<keyword evidence="5" id="KW-0175">Coiled coil</keyword>
<reference evidence="8" key="2">
    <citation type="submission" date="2023-05" db="EMBL/GenBank/DDBJ databases">
        <authorList>
            <consortium name="Lawrence Berkeley National Laboratory"/>
            <person name="Steindorff A."/>
            <person name="Hensen N."/>
            <person name="Bonometti L."/>
            <person name="Westerberg I."/>
            <person name="Brannstrom I.O."/>
            <person name="Guillou S."/>
            <person name="Cros-Aarteil S."/>
            <person name="Calhoun S."/>
            <person name="Haridas S."/>
            <person name="Kuo A."/>
            <person name="Mondo S."/>
            <person name="Pangilinan J."/>
            <person name="Riley R."/>
            <person name="Labutti K."/>
            <person name="Andreopoulos B."/>
            <person name="Lipzen A."/>
            <person name="Chen C."/>
            <person name="Yanf M."/>
            <person name="Daum C."/>
            <person name="Ng V."/>
            <person name="Clum A."/>
            <person name="Ohm R."/>
            <person name="Martin F."/>
            <person name="Silar P."/>
            <person name="Natvig D."/>
            <person name="Lalanne C."/>
            <person name="Gautier V."/>
            <person name="Ament-Velasquez S.L."/>
            <person name="Kruys A."/>
            <person name="Hutchinson M.I."/>
            <person name="Powell A.J."/>
            <person name="Barry K."/>
            <person name="Miller A.N."/>
            <person name="Grigoriev I.V."/>
            <person name="Debuchy R."/>
            <person name="Gladieux P."/>
            <person name="Thoren M.H."/>
            <person name="Johannesson H."/>
        </authorList>
    </citation>
    <scope>NUCLEOTIDE SEQUENCE</scope>
    <source>
        <strain evidence="8">CBS 359.72</strain>
    </source>
</reference>
<sequence length="1462" mass="165060">MEADRGSVPSGAAAERQPRVEDETPSEAVTLTATIAEKGAEFATLDEYTSRSRSESRPRLPRQRVRLGSASSLDRRNDHSPRRIREYDRGSINLREYSEYSPARYRYREYSPARYRYREYSPRSRSREYSPASRSLSPDEWSTYDIDLEGDKPGNSDEPLPQEWTQPKTILEDNTVTELIVAQSIEHRVSKSGLERIVLLSPSRPPPSSGPTGQEKEKSRVQFRWLHVQPNIPEADDVEPAFQVLEDQFVSLERTPILFLGTLGVDHSYAETLLKATRGYEVGDERELSQVARKMGVGGGHDVLHAASFWCLSLEIMITLCCLPSTDLRRDLIEIDDRAGRGFYTVQVKLQDSELCHSIVIDPDCRYVDFLQHAVAVATSGTQVRDAAKYDILYGSQTSVDAGELEQVEVLTPSKWLKLLGSDGLENNTFHLKAKFRAQSRSRRPYHHGRRSPPSIRRSRRSPSPFRRSSYRESPRPRVPLPAPTQYGYSADTSRGQTHNDKALVVYRRDQKTISRVDNEKGPEPVFLRGPHEHRRRVDTNQTRWTTRDSVVRRRSETRRESPPIPIGSDFGRERHVEIRGHSTDRYSSDDNSSIVVREQVKILRRRSSSTSSDTHLHRGRSGWHRRREREYDSDSNDIPATEQETSPLDDSGAVTVTPFFAWRVKSMAAMDTVERDQNNNGTGPMTDVAIHNLFRILSKINESLLSSESGIKEVYSQAFKCTEENLLKRHTNLTKEIVPSSNTFRTVQPDGVGQGKEADQEKKGGSADNGSTQPPATSPLDSARAGSASQKQEAARQEKTDSSKISDEQAPATSQADAQGAAGHSTSVMMMHPADAFGKRLVEISQAIMRLFLPKDDHSIYHAVCERFWGSVDEAIRQVRWSTEPSGVLWTIQDFKTMSGAAGGSGGLTAKKPYARCTACSTTTKYPSASAALQHLHTVHFECPLGEPAAGRAKDRPHDDPCYAYIKSLTNTHSNEPEIENIAKELIDHLSDFSGSLNKIQWLVATNSQDNAQRRRPQTKPAIRPPLPRSLVYAFDEIVSYYILQAKRLSLQNRGITLSVRSNAREQKSAQSALDRSERLALRCRDTRARLQSYLQQARRDVILSRGWHSGGISVGDNDGADTAALGMQAFDTTSFMRALIRSVLDTSFSAPLPLKKTAGSGGAPVGLGRLEVGKNGPAWDVIRMYSEYSKHLHMEAARRPRRRLFLDIHALEDELEALETLLDANLDWIDGTLEDFPDSNKSFVGRRWIEHERSAWKRRYREARTMEVERYYLLGRRDAVQAKLAEVQKLQKSASALRERVRQLIEVTDEDHGKAIRVFTIVTVLFLPMTFVSGFFGMNTADIRDIEANQSLYWTIAVPVTVVVLGFALAYGYKGDEITDWIRDRFNLWKSNRFPRPTEVVAQRKLGTSKTTNGRRVKWAGADAGVKEVWRTVQNSVRRRKRRTDMDMTRKSTFQSDILP</sequence>
<feature type="region of interest" description="Disordered" evidence="6">
    <location>
        <begin position="436"/>
        <end position="504"/>
    </location>
</feature>
<evidence type="ECO:0000256" key="3">
    <source>
        <dbReference type="ARBA" id="ARBA00022989"/>
    </source>
</evidence>
<feature type="compositionally biased region" description="Basic residues" evidence="6">
    <location>
        <begin position="618"/>
        <end position="628"/>
    </location>
</feature>
<dbReference type="InterPro" id="IPR045863">
    <property type="entry name" value="CorA_TM1_TM2"/>
</dbReference>
<proteinExistence type="predicted"/>
<feature type="compositionally biased region" description="Basic residues" evidence="6">
    <location>
        <begin position="436"/>
        <end position="461"/>
    </location>
</feature>
<comment type="subcellular location">
    <subcellularLocation>
        <location evidence="1">Cell membrane</location>
        <topology evidence="1">Multi-pass membrane protein</topology>
    </subcellularLocation>
</comment>
<feature type="compositionally biased region" description="Basic and acidic residues" evidence="6">
    <location>
        <begin position="48"/>
        <end position="58"/>
    </location>
</feature>
<feature type="compositionally biased region" description="Basic and acidic residues" evidence="6">
    <location>
        <begin position="794"/>
        <end position="808"/>
    </location>
</feature>
<feature type="region of interest" description="Disordered" evidence="6">
    <location>
        <begin position="740"/>
        <end position="825"/>
    </location>
</feature>
<gene>
    <name evidence="8" type="ORF">C7999DRAFT_15096</name>
</gene>
<feature type="region of interest" description="Disordered" evidence="6">
    <location>
        <begin position="604"/>
        <end position="653"/>
    </location>
</feature>
<dbReference type="PANTHER" id="PTHR46494">
    <property type="entry name" value="CORA FAMILY METAL ION TRANSPORTER (EUROFUNG)"/>
    <property type="match status" value="1"/>
</dbReference>
<protein>
    <submittedName>
        <fullName evidence="8">Magnesium transport protein cora</fullName>
    </submittedName>
</protein>
<feature type="coiled-coil region" evidence="5">
    <location>
        <begin position="1282"/>
        <end position="1309"/>
    </location>
</feature>
<dbReference type="InterPro" id="IPR002523">
    <property type="entry name" value="MgTranspt_CorA/ZnTranspt_ZntB"/>
</dbReference>
<dbReference type="EMBL" id="MU857666">
    <property type="protein sequence ID" value="KAK4246808.1"/>
    <property type="molecule type" value="Genomic_DNA"/>
</dbReference>
<dbReference type="GO" id="GO:0015087">
    <property type="term" value="F:cobalt ion transmembrane transporter activity"/>
    <property type="evidence" value="ECO:0007669"/>
    <property type="project" value="TreeGrafter"/>
</dbReference>
<feature type="compositionally biased region" description="Polar residues" evidence="6">
    <location>
        <begin position="637"/>
        <end position="649"/>
    </location>
</feature>